<dbReference type="PROSITE" id="PS51257">
    <property type="entry name" value="PROKAR_LIPOPROTEIN"/>
    <property type="match status" value="1"/>
</dbReference>
<proteinExistence type="predicted"/>
<sequence length="72" mass="8429">MKKNLLFVGIFLSFIACESDDEIPIKEFENSKSSNLKRDFSDSFDKTNKSNELNNRARVDSIPDMDIIHWHH</sequence>
<dbReference type="Proteomes" id="UP000192393">
    <property type="component" value="Unassembled WGS sequence"/>
</dbReference>
<dbReference type="RefSeq" id="WP_084016530.1">
    <property type="nucleotide sequence ID" value="NZ_FWXS01000002.1"/>
</dbReference>
<gene>
    <name evidence="1" type="ORF">SAMN06296427_102384</name>
</gene>
<keyword evidence="2" id="KW-1185">Reference proteome</keyword>
<organism evidence="1 2">
    <name type="scientific">Moheibacter sediminis</name>
    <dbReference type="NCBI Taxonomy" id="1434700"/>
    <lineage>
        <taxon>Bacteria</taxon>
        <taxon>Pseudomonadati</taxon>
        <taxon>Bacteroidota</taxon>
        <taxon>Flavobacteriia</taxon>
        <taxon>Flavobacteriales</taxon>
        <taxon>Weeksellaceae</taxon>
        <taxon>Moheibacter</taxon>
    </lineage>
</organism>
<accession>A0A1W1ZCU6</accession>
<evidence type="ECO:0000313" key="2">
    <source>
        <dbReference type="Proteomes" id="UP000192393"/>
    </source>
</evidence>
<name>A0A1W1ZCU6_9FLAO</name>
<evidence type="ECO:0000313" key="1">
    <source>
        <dbReference type="EMBL" id="SMC46092.1"/>
    </source>
</evidence>
<dbReference type="EMBL" id="FWXS01000002">
    <property type="protein sequence ID" value="SMC46092.1"/>
    <property type="molecule type" value="Genomic_DNA"/>
</dbReference>
<dbReference type="AlphaFoldDB" id="A0A1W1ZCU6"/>
<dbReference type="OrthoDB" id="825378at2"/>
<protein>
    <submittedName>
        <fullName evidence="1">Uncharacterized protein</fullName>
    </submittedName>
</protein>
<reference evidence="1 2" key="1">
    <citation type="submission" date="2017-04" db="EMBL/GenBank/DDBJ databases">
        <authorList>
            <person name="Afonso C.L."/>
            <person name="Miller P.J."/>
            <person name="Scott M.A."/>
            <person name="Spackman E."/>
            <person name="Goraichik I."/>
            <person name="Dimitrov K.M."/>
            <person name="Suarez D.L."/>
            <person name="Swayne D.E."/>
        </authorList>
    </citation>
    <scope>NUCLEOTIDE SEQUENCE [LARGE SCALE GENOMIC DNA]</scope>
    <source>
        <strain evidence="1 2">CGMCC 1.12708</strain>
    </source>
</reference>
<dbReference type="STRING" id="1434700.SAMN06296427_102384"/>